<reference evidence="3" key="1">
    <citation type="submission" date="2024-03" db="EMBL/GenBank/DDBJ databases">
        <title>WGS assembly of Saponaria officinalis var. Norfolk2.</title>
        <authorList>
            <person name="Jenkins J."/>
            <person name="Shu S."/>
            <person name="Grimwood J."/>
            <person name="Barry K."/>
            <person name="Goodstein D."/>
            <person name="Schmutz J."/>
            <person name="Leebens-Mack J."/>
            <person name="Osbourn A."/>
        </authorList>
    </citation>
    <scope>NUCLEOTIDE SEQUENCE [LARGE SCALE GENOMIC DNA]</scope>
    <source>
        <strain evidence="3">JIC</strain>
    </source>
</reference>
<dbReference type="PANTHER" id="PTHR34835">
    <property type="entry name" value="OS07G0283600 PROTEIN-RELATED"/>
    <property type="match status" value="1"/>
</dbReference>
<organism evidence="3 4">
    <name type="scientific">Saponaria officinalis</name>
    <name type="common">Common soapwort</name>
    <name type="synonym">Lychnis saponaria</name>
    <dbReference type="NCBI Taxonomy" id="3572"/>
    <lineage>
        <taxon>Eukaryota</taxon>
        <taxon>Viridiplantae</taxon>
        <taxon>Streptophyta</taxon>
        <taxon>Embryophyta</taxon>
        <taxon>Tracheophyta</taxon>
        <taxon>Spermatophyta</taxon>
        <taxon>Magnoliopsida</taxon>
        <taxon>eudicotyledons</taxon>
        <taxon>Gunneridae</taxon>
        <taxon>Pentapetalae</taxon>
        <taxon>Caryophyllales</taxon>
        <taxon>Caryophyllaceae</taxon>
        <taxon>Caryophylleae</taxon>
        <taxon>Saponaria</taxon>
    </lineage>
</organism>
<feature type="compositionally biased region" description="Polar residues" evidence="1">
    <location>
        <begin position="409"/>
        <end position="424"/>
    </location>
</feature>
<gene>
    <name evidence="3" type="ORF">RND81_02G097400</name>
</gene>
<evidence type="ECO:0000256" key="1">
    <source>
        <dbReference type="SAM" id="MobiDB-lite"/>
    </source>
</evidence>
<dbReference type="PROSITE" id="PS51174">
    <property type="entry name" value="BARWIN_3"/>
    <property type="match status" value="1"/>
</dbReference>
<protein>
    <recommendedName>
        <fullName evidence="2">Barwin domain-containing protein</fullName>
    </recommendedName>
</protein>
<evidence type="ECO:0000313" key="3">
    <source>
        <dbReference type="EMBL" id="KAK9749025.1"/>
    </source>
</evidence>
<dbReference type="Proteomes" id="UP001443914">
    <property type="component" value="Unassembled WGS sequence"/>
</dbReference>
<dbReference type="GO" id="GO:0042742">
    <property type="term" value="P:defense response to bacterium"/>
    <property type="evidence" value="ECO:0007669"/>
    <property type="project" value="InterPro"/>
</dbReference>
<dbReference type="EMBL" id="JBDFQZ010000002">
    <property type="protein sequence ID" value="KAK9749025.1"/>
    <property type="molecule type" value="Genomic_DNA"/>
</dbReference>
<dbReference type="PANTHER" id="PTHR34835:SF34">
    <property type="entry name" value="OS08G0555500 PROTEIN"/>
    <property type="match status" value="1"/>
</dbReference>
<feature type="compositionally biased region" description="Polar residues" evidence="1">
    <location>
        <begin position="502"/>
        <end position="515"/>
    </location>
</feature>
<accession>A0AAW1MRJ3</accession>
<feature type="region of interest" description="Disordered" evidence="1">
    <location>
        <begin position="452"/>
        <end position="472"/>
    </location>
</feature>
<proteinExistence type="predicted"/>
<evidence type="ECO:0000313" key="4">
    <source>
        <dbReference type="Proteomes" id="UP001443914"/>
    </source>
</evidence>
<sequence length="594" mass="66365">MSSDIEVEQSEGNSRSQQISVKCRAKRLFKLISTLNDAQRSAVKKIGFGGLLELKFKNFPISSLRFFLDCFSDGSYVFRAPNSKKFMLSKYDIHDCFLLPLGPNELDLVPTGQQKGSNSDENRELKERWRQSFRIESAKESIPLGKIKAAIEADREGGDDFCTLWVLMCMSSFLALTSNNGVDFKLLRAAENVNDLPKMDWCSYVIDSLVSAGVESKNNHTHILGCLPFLMISYFQRFDYRGQISVCELPLIKHWDEARLKSRTKGEIGNGGLRRQAWSFIKYPRCIHRSTNPQVNIFGDNLLPTSATPNLDGGKKVIPLEIPQDVEDDIELKARALVPVHELYLKIQRNSVAFHSWYVDAISRIKHITSDNAAPAGFEPSMSTQDFWHCEELHRFCDDVEKAAGRIKQSASNAPTPQEVQSWSRNHKGEDENATHQVREVLIGLQKSGLVGEEHDNASTGGDGKSSNKLPQRETLVQTDAEMVSMDTDVDLSKTDLKSAGASGSRTPQPATESEYANQGIEDVRLHDDNVLDDGLIGSGSFYNTAEINEVMLGDEKVSHIPLFEEELSKPTQGILRSDLEEAGYTASEVRATY</sequence>
<dbReference type="GO" id="GO:0050832">
    <property type="term" value="P:defense response to fungus"/>
    <property type="evidence" value="ECO:0007669"/>
    <property type="project" value="InterPro"/>
</dbReference>
<name>A0AAW1MRJ3_SAPOF</name>
<evidence type="ECO:0000259" key="2">
    <source>
        <dbReference type="PROSITE" id="PS51174"/>
    </source>
</evidence>
<feature type="region of interest" description="Disordered" evidence="1">
    <location>
        <begin position="407"/>
        <end position="432"/>
    </location>
</feature>
<dbReference type="AlphaFoldDB" id="A0AAW1MRJ3"/>
<feature type="region of interest" description="Disordered" evidence="1">
    <location>
        <begin position="495"/>
        <end position="515"/>
    </location>
</feature>
<feature type="domain" description="Barwin" evidence="2">
    <location>
        <begin position="585"/>
        <end position="594"/>
    </location>
</feature>
<dbReference type="InterPro" id="IPR001153">
    <property type="entry name" value="Barwin_dom"/>
</dbReference>
<comment type="caution">
    <text evidence="3">The sequence shown here is derived from an EMBL/GenBank/DDBJ whole genome shotgun (WGS) entry which is preliminary data.</text>
</comment>
<keyword evidence="4" id="KW-1185">Reference proteome</keyword>